<dbReference type="SUPFAM" id="SSF82153">
    <property type="entry name" value="FAS1 domain"/>
    <property type="match status" value="1"/>
</dbReference>
<reference evidence="1 2" key="1">
    <citation type="submission" date="2019-03" db="EMBL/GenBank/DDBJ databases">
        <title>Genomic Encyclopedia of Archaeal and Bacterial Type Strains, Phase II (KMG-II): from individual species to whole genera.</title>
        <authorList>
            <person name="Goeker M."/>
        </authorList>
    </citation>
    <scope>NUCLEOTIDE SEQUENCE [LARGE SCALE GENOMIC DNA]</scope>
    <source>
        <strain evidence="1 2">DSM 19035</strain>
    </source>
</reference>
<proteinExistence type="predicted"/>
<accession>A0A4R6ST10</accession>
<evidence type="ECO:0000313" key="2">
    <source>
        <dbReference type="Proteomes" id="UP000295620"/>
    </source>
</evidence>
<comment type="caution">
    <text evidence="1">The sequence shown here is derived from an EMBL/GenBank/DDBJ whole genome shotgun (WGS) entry which is preliminary data.</text>
</comment>
<dbReference type="PROSITE" id="PS51257">
    <property type="entry name" value="PROKAR_LIPOPROTEIN"/>
    <property type="match status" value="1"/>
</dbReference>
<dbReference type="RefSeq" id="WP_133578084.1">
    <property type="nucleotide sequence ID" value="NZ_SNYC01000008.1"/>
</dbReference>
<protein>
    <recommendedName>
        <fullName evidence="3">Fasciclin domain-containing protein</fullName>
    </recommendedName>
</protein>
<organism evidence="1 2">
    <name type="scientific">Pedobacter metabolipauper</name>
    <dbReference type="NCBI Taxonomy" id="425513"/>
    <lineage>
        <taxon>Bacteria</taxon>
        <taxon>Pseudomonadati</taxon>
        <taxon>Bacteroidota</taxon>
        <taxon>Sphingobacteriia</taxon>
        <taxon>Sphingobacteriales</taxon>
        <taxon>Sphingobacteriaceae</taxon>
        <taxon>Pedobacter</taxon>
    </lineage>
</organism>
<sequence length="231" mass="26118">MTKNIRTAFILLLAVIALGACKKDGYINDGGIIKTGRVNMTTYDYLKTNPKFDSLIRIIDRAGMKDEINGDITFFATTNYGIADYVRAKKQERIAEVGDENIFFNIDNLDPDELKDSLKNYMFQGKITRNQLTTEGRLFNSMLGPINGITWLIKLRRTYDYSDYLDYVDYVNFTKVIGTRDDLLANPGAVPQDRRDISLDCQTSGIITTNGILHVLTDNHRLFFNAGSLGN</sequence>
<dbReference type="OrthoDB" id="655802at2"/>
<dbReference type="InterPro" id="IPR036378">
    <property type="entry name" value="FAS1_dom_sf"/>
</dbReference>
<name>A0A4R6ST10_9SPHI</name>
<dbReference type="Proteomes" id="UP000295620">
    <property type="component" value="Unassembled WGS sequence"/>
</dbReference>
<dbReference type="Gene3D" id="2.30.180.10">
    <property type="entry name" value="FAS1 domain"/>
    <property type="match status" value="1"/>
</dbReference>
<evidence type="ECO:0000313" key="1">
    <source>
        <dbReference type="EMBL" id="TDQ06634.1"/>
    </source>
</evidence>
<keyword evidence="2" id="KW-1185">Reference proteome</keyword>
<evidence type="ECO:0008006" key="3">
    <source>
        <dbReference type="Google" id="ProtNLM"/>
    </source>
</evidence>
<gene>
    <name evidence="1" type="ORF">ATK78_4293</name>
</gene>
<dbReference type="AlphaFoldDB" id="A0A4R6ST10"/>
<dbReference type="EMBL" id="SNYC01000008">
    <property type="protein sequence ID" value="TDQ06634.1"/>
    <property type="molecule type" value="Genomic_DNA"/>
</dbReference>